<proteinExistence type="predicted"/>
<keyword evidence="1" id="KW-0812">Transmembrane</keyword>
<dbReference type="GO" id="GO:0016020">
    <property type="term" value="C:membrane"/>
    <property type="evidence" value="ECO:0007669"/>
    <property type="project" value="InterPro"/>
</dbReference>
<accession>A0AAD9Q310</accession>
<dbReference type="Proteomes" id="UP001249851">
    <property type="component" value="Unassembled WGS sequence"/>
</dbReference>
<dbReference type="EMBL" id="JARQWQ010000075">
    <property type="protein sequence ID" value="KAK2553736.1"/>
    <property type="molecule type" value="Genomic_DNA"/>
</dbReference>
<organism evidence="2 3">
    <name type="scientific">Acropora cervicornis</name>
    <name type="common">Staghorn coral</name>
    <dbReference type="NCBI Taxonomy" id="6130"/>
    <lineage>
        <taxon>Eukaryota</taxon>
        <taxon>Metazoa</taxon>
        <taxon>Cnidaria</taxon>
        <taxon>Anthozoa</taxon>
        <taxon>Hexacorallia</taxon>
        <taxon>Scleractinia</taxon>
        <taxon>Astrocoeniina</taxon>
        <taxon>Acroporidae</taxon>
        <taxon>Acropora</taxon>
    </lineage>
</organism>
<feature type="transmembrane region" description="Helical" evidence="1">
    <location>
        <begin position="7"/>
        <end position="27"/>
    </location>
</feature>
<dbReference type="GO" id="GO:0008654">
    <property type="term" value="P:phospholipid biosynthetic process"/>
    <property type="evidence" value="ECO:0007669"/>
    <property type="project" value="InterPro"/>
</dbReference>
<dbReference type="GO" id="GO:0016780">
    <property type="term" value="F:phosphotransferase activity, for other substituted phosphate groups"/>
    <property type="evidence" value="ECO:0007669"/>
    <property type="project" value="InterPro"/>
</dbReference>
<name>A0AAD9Q310_ACRCE</name>
<keyword evidence="1" id="KW-1133">Transmembrane helix</keyword>
<feature type="transmembrane region" description="Helical" evidence="1">
    <location>
        <begin position="127"/>
        <end position="146"/>
    </location>
</feature>
<reference evidence="2" key="1">
    <citation type="journal article" date="2023" name="G3 (Bethesda)">
        <title>Whole genome assembly and annotation of the endangered Caribbean coral Acropora cervicornis.</title>
        <authorList>
            <person name="Selwyn J.D."/>
            <person name="Vollmer S.V."/>
        </authorList>
    </citation>
    <scope>NUCLEOTIDE SEQUENCE</scope>
    <source>
        <strain evidence="2">K2</strain>
    </source>
</reference>
<keyword evidence="1" id="KW-0472">Membrane</keyword>
<reference evidence="2" key="2">
    <citation type="journal article" date="2023" name="Science">
        <title>Genomic signatures of disease resistance in endangered staghorn corals.</title>
        <authorList>
            <person name="Vollmer S.V."/>
            <person name="Selwyn J.D."/>
            <person name="Despard B.A."/>
            <person name="Roesel C.L."/>
        </authorList>
    </citation>
    <scope>NUCLEOTIDE SEQUENCE</scope>
    <source>
        <strain evidence="2">K2</strain>
    </source>
</reference>
<evidence type="ECO:0000313" key="2">
    <source>
        <dbReference type="EMBL" id="KAK2553736.1"/>
    </source>
</evidence>
<dbReference type="AlphaFoldDB" id="A0AAD9Q310"/>
<comment type="caution">
    <text evidence="2">The sequence shown here is derived from an EMBL/GenBank/DDBJ whole genome shotgun (WGS) entry which is preliminary data.</text>
</comment>
<dbReference type="InterPro" id="IPR000462">
    <property type="entry name" value="CDP-OH_P_trans"/>
</dbReference>
<evidence type="ECO:0000256" key="1">
    <source>
        <dbReference type="SAM" id="Phobius"/>
    </source>
</evidence>
<dbReference type="Pfam" id="PF01066">
    <property type="entry name" value="CDP-OH_P_transf"/>
    <property type="match status" value="1"/>
</dbReference>
<sequence>MKRNVHLFVPNLIGYARVVLNLSSFYVMQQKPYVTVALNFSGGFLLDIVDGNIARYLDQCGRIGMMMGLSVLYPQHLFAFQLLVCLEIAGCWSNHYRCMLTSNPTEILQKSRSTDPWILRIFFQEPICSLVICGQDTCVAMCYLLYFSPGPSVTVVGSSHSLWRLLAWLGAPFLVYRQVVVCGLLVVNSFSELARLHHPQNQPHKEHSQAFREKTD</sequence>
<feature type="transmembrane region" description="Helical" evidence="1">
    <location>
        <begin position="166"/>
        <end position="187"/>
    </location>
</feature>
<keyword evidence="3" id="KW-1185">Reference proteome</keyword>
<evidence type="ECO:0000313" key="3">
    <source>
        <dbReference type="Proteomes" id="UP001249851"/>
    </source>
</evidence>
<dbReference type="Gene3D" id="1.20.120.1760">
    <property type="match status" value="1"/>
</dbReference>
<gene>
    <name evidence="2" type="ORF">P5673_024966</name>
</gene>
<dbReference type="InterPro" id="IPR043130">
    <property type="entry name" value="CDP-OH_PTrfase_TM_dom"/>
</dbReference>
<protein>
    <submittedName>
        <fullName evidence="2">CDP-diacylglycerol--inositol 3-phosphatidyltransferase</fullName>
    </submittedName>
</protein>